<dbReference type="GO" id="GO:0022857">
    <property type="term" value="F:transmembrane transporter activity"/>
    <property type="evidence" value="ECO:0007669"/>
    <property type="project" value="InterPro"/>
</dbReference>
<dbReference type="NCBIfam" id="NF010061">
    <property type="entry name" value="PRK13538.1"/>
    <property type="match status" value="1"/>
</dbReference>
<dbReference type="InterPro" id="IPR005895">
    <property type="entry name" value="ABC_transptr_haem_export_CcmA"/>
</dbReference>
<evidence type="ECO:0000259" key="7">
    <source>
        <dbReference type="PROSITE" id="PS50893"/>
    </source>
</evidence>
<proteinExistence type="predicted"/>
<keyword evidence="2" id="KW-0547">Nucleotide-binding</keyword>
<feature type="domain" description="ABC transporter" evidence="7">
    <location>
        <begin position="22"/>
        <end position="216"/>
    </location>
</feature>
<dbReference type="GO" id="GO:0005524">
    <property type="term" value="F:ATP binding"/>
    <property type="evidence" value="ECO:0007669"/>
    <property type="project" value="UniProtKB-KW"/>
</dbReference>
<dbReference type="PANTHER" id="PTHR43499:SF1">
    <property type="entry name" value="ABC TRANSPORTER I FAMILY MEMBER 1"/>
    <property type="match status" value="1"/>
</dbReference>
<keyword evidence="6" id="KW-0472">Membrane</keyword>
<dbReference type="EMBL" id="DTQM01000054">
    <property type="protein sequence ID" value="HGC42164.1"/>
    <property type="molecule type" value="Genomic_DNA"/>
</dbReference>
<sequence>MPESAARTDEAAAPARLRANLLQARDLAAFRGERLVFEGISFQLAPGGALLLMGPNGAGKSTLLRLLAGLLAPGAGTLLWGGVPALVDRAAWAEQIVYLGHQDAVKMALSVEENLRFFARHADRPISAALGALDLARLAALPARFLSAGQRRRLALARLLLSAAPLWLLDEPTNGLDGAAIERLGAMLAAHRDKGGMVIAATHLPLPLAGAAELALR</sequence>
<dbReference type="SUPFAM" id="SSF52540">
    <property type="entry name" value="P-loop containing nucleoside triphosphate hydrolases"/>
    <property type="match status" value="1"/>
</dbReference>
<keyword evidence="3" id="KW-0201">Cytochrome c-type biogenesis</keyword>
<dbReference type="SMART" id="SM00382">
    <property type="entry name" value="AAA"/>
    <property type="match status" value="1"/>
</dbReference>
<evidence type="ECO:0000256" key="3">
    <source>
        <dbReference type="ARBA" id="ARBA00022748"/>
    </source>
</evidence>
<dbReference type="Pfam" id="PF00005">
    <property type="entry name" value="ABC_tran"/>
    <property type="match status" value="1"/>
</dbReference>
<evidence type="ECO:0000256" key="2">
    <source>
        <dbReference type="ARBA" id="ARBA00022741"/>
    </source>
</evidence>
<dbReference type="AlphaFoldDB" id="A0A8J4M5B8"/>
<dbReference type="Gene3D" id="3.40.50.300">
    <property type="entry name" value="P-loop containing nucleotide triphosphate hydrolases"/>
    <property type="match status" value="1"/>
</dbReference>
<evidence type="ECO:0000256" key="4">
    <source>
        <dbReference type="ARBA" id="ARBA00022840"/>
    </source>
</evidence>
<dbReference type="GO" id="GO:0017004">
    <property type="term" value="P:cytochrome complex assembly"/>
    <property type="evidence" value="ECO:0007669"/>
    <property type="project" value="UniProtKB-KW"/>
</dbReference>
<keyword evidence="4 8" id="KW-0067">ATP-binding</keyword>
<dbReference type="InterPro" id="IPR003439">
    <property type="entry name" value="ABC_transporter-like_ATP-bd"/>
</dbReference>
<dbReference type="PANTHER" id="PTHR43499">
    <property type="entry name" value="ABC TRANSPORTER I FAMILY MEMBER 1"/>
    <property type="match status" value="1"/>
</dbReference>
<keyword evidence="1" id="KW-0813">Transport</keyword>
<evidence type="ECO:0000313" key="8">
    <source>
        <dbReference type="EMBL" id="HGC42164.1"/>
    </source>
</evidence>
<evidence type="ECO:0000256" key="5">
    <source>
        <dbReference type="ARBA" id="ARBA00022967"/>
    </source>
</evidence>
<dbReference type="PROSITE" id="PS00211">
    <property type="entry name" value="ABC_TRANSPORTER_1"/>
    <property type="match status" value="1"/>
</dbReference>
<accession>A0A8J4M5B8</accession>
<dbReference type="NCBIfam" id="TIGR01189">
    <property type="entry name" value="ccmA"/>
    <property type="match status" value="1"/>
</dbReference>
<comment type="caution">
    <text evidence="8">The sequence shown here is derived from an EMBL/GenBank/DDBJ whole genome shotgun (WGS) entry which is preliminary data.</text>
</comment>
<dbReference type="PROSITE" id="PS50893">
    <property type="entry name" value="ABC_TRANSPORTER_2"/>
    <property type="match status" value="1"/>
</dbReference>
<dbReference type="GO" id="GO:0016887">
    <property type="term" value="F:ATP hydrolysis activity"/>
    <property type="evidence" value="ECO:0007669"/>
    <property type="project" value="InterPro"/>
</dbReference>
<reference evidence="8" key="1">
    <citation type="journal article" date="2020" name="mSystems">
        <title>Genome- and Community-Level Interaction Insights into Carbon Utilization and Element Cycling Functions of Hydrothermarchaeota in Hydrothermal Sediment.</title>
        <authorList>
            <person name="Zhou Z."/>
            <person name="Liu Y."/>
            <person name="Xu W."/>
            <person name="Pan J."/>
            <person name="Luo Z.H."/>
            <person name="Li M."/>
        </authorList>
    </citation>
    <scope>NUCLEOTIDE SEQUENCE</scope>
    <source>
        <strain evidence="8">SpSt-997</strain>
    </source>
</reference>
<dbReference type="InterPro" id="IPR003593">
    <property type="entry name" value="AAA+_ATPase"/>
</dbReference>
<evidence type="ECO:0000256" key="6">
    <source>
        <dbReference type="ARBA" id="ARBA00023136"/>
    </source>
</evidence>
<gene>
    <name evidence="8" type="primary">ccmA</name>
    <name evidence="8" type="ORF">ENY07_02920</name>
</gene>
<organism evidence="8">
    <name type="scientific">Acidicaldus sp</name>
    <dbReference type="NCBI Taxonomy" id="1872105"/>
    <lineage>
        <taxon>Bacteria</taxon>
        <taxon>Pseudomonadati</taxon>
        <taxon>Pseudomonadota</taxon>
        <taxon>Alphaproteobacteria</taxon>
        <taxon>Acetobacterales</taxon>
        <taxon>Acetobacteraceae</taxon>
        <taxon>Acidicaldus</taxon>
    </lineage>
</organism>
<keyword evidence="5" id="KW-1278">Translocase</keyword>
<dbReference type="InterPro" id="IPR027417">
    <property type="entry name" value="P-loop_NTPase"/>
</dbReference>
<evidence type="ECO:0000256" key="1">
    <source>
        <dbReference type="ARBA" id="ARBA00022448"/>
    </source>
</evidence>
<name>A0A8J4M5B8_9PROT</name>
<dbReference type="InterPro" id="IPR017871">
    <property type="entry name" value="ABC_transporter-like_CS"/>
</dbReference>
<protein>
    <submittedName>
        <fullName evidence="8">Heme ABC exporter ATP-binding protein CcmA</fullName>
    </submittedName>
</protein>